<protein>
    <submittedName>
        <fullName evidence="2">Sulfurtransferase</fullName>
    </submittedName>
</protein>
<keyword evidence="1" id="KW-0812">Transmembrane</keyword>
<organism evidence="2">
    <name type="scientific">Caldithrix abyssi</name>
    <dbReference type="NCBI Taxonomy" id="187145"/>
    <lineage>
        <taxon>Bacteria</taxon>
        <taxon>Pseudomonadati</taxon>
        <taxon>Calditrichota</taxon>
        <taxon>Calditrichia</taxon>
        <taxon>Calditrichales</taxon>
        <taxon>Calditrichaceae</taxon>
        <taxon>Caldithrix</taxon>
    </lineage>
</organism>
<feature type="transmembrane region" description="Helical" evidence="1">
    <location>
        <begin position="51"/>
        <end position="76"/>
    </location>
</feature>
<evidence type="ECO:0000256" key="1">
    <source>
        <dbReference type="SAM" id="Phobius"/>
    </source>
</evidence>
<feature type="transmembrane region" description="Helical" evidence="1">
    <location>
        <begin position="88"/>
        <end position="109"/>
    </location>
</feature>
<dbReference type="EMBL" id="DRLD01000165">
    <property type="protein sequence ID" value="HED10222.1"/>
    <property type="molecule type" value="Genomic_DNA"/>
</dbReference>
<accession>A0A7V1LMJ5</accession>
<sequence>MAPFFKYGFFTEQTGLIIALILGAGFGFWLERAGFGYSRKLALQFYFRDMTVLNVMFTSIVVAMLGLLFFSLFGWLDITKIYINPTYLWAQLIGGLILGVGFAVGGYCPGTSVVGAVTGHVDAYFFLGGAMFGMFVFGEMFPSLEGLYNWGYMGDVRLSDVFNLSSGVVAFAVVVLAILFFIGGQWLENKFGKEEV</sequence>
<feature type="transmembrane region" description="Helical" evidence="1">
    <location>
        <begin position="13"/>
        <end position="30"/>
    </location>
</feature>
<dbReference type="InterPro" id="IPR007272">
    <property type="entry name" value="Sulf_transp_TsuA/YedE"/>
</dbReference>
<feature type="transmembrane region" description="Helical" evidence="1">
    <location>
        <begin position="161"/>
        <end position="183"/>
    </location>
</feature>
<gene>
    <name evidence="2" type="ORF">ENJ10_06010</name>
</gene>
<reference evidence="2" key="1">
    <citation type="journal article" date="2020" name="mSystems">
        <title>Genome- and Community-Level Interaction Insights into Carbon Utilization and Element Cycling Functions of Hydrothermarchaeota in Hydrothermal Sediment.</title>
        <authorList>
            <person name="Zhou Z."/>
            <person name="Liu Y."/>
            <person name="Xu W."/>
            <person name="Pan J."/>
            <person name="Luo Z.H."/>
            <person name="Li M."/>
        </authorList>
    </citation>
    <scope>NUCLEOTIDE SEQUENCE [LARGE SCALE GENOMIC DNA]</scope>
    <source>
        <strain evidence="2">HyVt-456</strain>
    </source>
</reference>
<dbReference type="Pfam" id="PF04143">
    <property type="entry name" value="Sulf_transp"/>
    <property type="match status" value="1"/>
</dbReference>
<dbReference type="AlphaFoldDB" id="A0A7V1LMJ5"/>
<dbReference type="Proteomes" id="UP000886005">
    <property type="component" value="Unassembled WGS sequence"/>
</dbReference>
<evidence type="ECO:0000313" key="2">
    <source>
        <dbReference type="EMBL" id="HED10222.1"/>
    </source>
</evidence>
<name>A0A7V1LMJ5_CALAY</name>
<keyword evidence="1" id="KW-0472">Membrane</keyword>
<feature type="transmembrane region" description="Helical" evidence="1">
    <location>
        <begin position="121"/>
        <end position="141"/>
    </location>
</feature>
<comment type="caution">
    <text evidence="2">The sequence shown here is derived from an EMBL/GenBank/DDBJ whole genome shotgun (WGS) entry which is preliminary data.</text>
</comment>
<keyword evidence="1" id="KW-1133">Transmembrane helix</keyword>
<proteinExistence type="predicted"/>